<sequence length="1029" mass="116636">MTAAWVLAAACALACAGAGAERGGSLRGALEALQRRQRGRVHPPVADYDQYEIIPPNAYPDPDYAIEIEDLEEDPATNYVIKLLEDNERPNEAYEYKLVKKKNNHLGPVDLNRKESAFRERSHHSDNDRLRDLFMDRNEVEGTKEALQERAENDAEYALLLGQLWSKYKKNKPQHNGEGAQGVVKLYKEKIVKKRYPNNWGPIAFKKKRSPDSENEHPLLSDFEGTSKDFPGPVDSNNYNTYDLSDDDKDDLREEYALAFQPLDDDSLSDLADDDQYAYDIIDKRFPVSKRSSGPYDWGKQKKRFAQEQDKRETSKKFRSSSGTDPKIIRDLSKLFGDSEVELIKTPVKRSSDNKEKSHEGKPPQLAIIAQNHTNDRVNATSSHDDDSHEHRHNLHHPGISGKEVEHEHDHNESEKPITIKKKSIDWSNYFGIDKRKKKSVSFVNDLNQDRLRKQYFDTYNKEVIYPLNSFRKHSNVKRNYMQRPENEETEVQIDSARAVAVRDGDKRNNAQDQESKLDNIDKKLRNMEGIIVDEALHFSTVGEELDTKEEQEMKEKLLSRLAAAYSLEKMRKALKEFKQSLQTQKPDTTMQPSSMPVDEAKEKRVAVKKEKVQMNNNEIPIFNKDDKEDDFEDEQGAGHYLNGMIENQFSEGYMGGSGRHRTPVIATGGASGACPVLSKIGEAPPTTCDLVFLSEADTTCEGDMGCQRAARAALMALRELHDSLADELDGECEASPCLPATLKLNIDSSRAELPVSTVDWRSNPRGQFIPMHGLDFLIGVSSLQIQQTVELDDLISKIDSENRYIVRVPNGESLYLANEVSNQTQRCLCGTGRAFVMHLHDTTRQEALQLQRRLAAASCCFPCRLQQQCTWMVPFYLVRDANDQVLFAIEGPAVMKRSALMLSEFKIMTGDSLREVGKIAHGWDRDLVSFTTTLTIPNTAVQPRHKALLLAASFLMHNFTMVPSSGSCAPLKTKKDASWPYYEYFLGSKDQQKRRNGVGQNYWTGAEGDITRDAKIKVIRGSRIFLVP</sequence>
<name>A0ACC0KRF4_CHOFU</name>
<proteinExistence type="predicted"/>
<protein>
    <submittedName>
        <fullName evidence="1">Uncharacterized protein</fullName>
    </submittedName>
</protein>
<reference evidence="1 2" key="1">
    <citation type="journal article" date="2022" name="Genome Biol. Evol.">
        <title>The Spruce Budworm Genome: Reconstructing the Evolutionary History of Antifreeze Proteins.</title>
        <authorList>
            <person name="Beliveau C."/>
            <person name="Gagne P."/>
            <person name="Picq S."/>
            <person name="Vernygora O."/>
            <person name="Keeling C.I."/>
            <person name="Pinkney K."/>
            <person name="Doucet D."/>
            <person name="Wen F."/>
            <person name="Johnston J.S."/>
            <person name="Maaroufi H."/>
            <person name="Boyle B."/>
            <person name="Laroche J."/>
            <person name="Dewar K."/>
            <person name="Juretic N."/>
            <person name="Blackburn G."/>
            <person name="Nisole A."/>
            <person name="Brunet B."/>
            <person name="Brandao M."/>
            <person name="Lumley L."/>
            <person name="Duan J."/>
            <person name="Quan G."/>
            <person name="Lucarotti C.J."/>
            <person name="Roe A.D."/>
            <person name="Sperling F.A.H."/>
            <person name="Levesque R.C."/>
            <person name="Cusson M."/>
        </authorList>
    </citation>
    <scope>NUCLEOTIDE SEQUENCE [LARGE SCALE GENOMIC DNA]</scope>
    <source>
        <strain evidence="1">Glfc:IPQL:Cfum</strain>
    </source>
</reference>
<evidence type="ECO:0000313" key="1">
    <source>
        <dbReference type="EMBL" id="KAI8438880.1"/>
    </source>
</evidence>
<accession>A0ACC0KRF4</accession>
<organism evidence="1 2">
    <name type="scientific">Choristoneura fumiferana</name>
    <name type="common">Spruce budworm moth</name>
    <name type="synonym">Archips fumiferana</name>
    <dbReference type="NCBI Taxonomy" id="7141"/>
    <lineage>
        <taxon>Eukaryota</taxon>
        <taxon>Metazoa</taxon>
        <taxon>Ecdysozoa</taxon>
        <taxon>Arthropoda</taxon>
        <taxon>Hexapoda</taxon>
        <taxon>Insecta</taxon>
        <taxon>Pterygota</taxon>
        <taxon>Neoptera</taxon>
        <taxon>Endopterygota</taxon>
        <taxon>Lepidoptera</taxon>
        <taxon>Glossata</taxon>
        <taxon>Ditrysia</taxon>
        <taxon>Tortricoidea</taxon>
        <taxon>Tortricidae</taxon>
        <taxon>Tortricinae</taxon>
        <taxon>Choristoneura</taxon>
    </lineage>
</organism>
<gene>
    <name evidence="1" type="ORF">MSG28_011216</name>
</gene>
<keyword evidence="2" id="KW-1185">Reference proteome</keyword>
<dbReference type="EMBL" id="CM046118">
    <property type="protein sequence ID" value="KAI8438880.1"/>
    <property type="molecule type" value="Genomic_DNA"/>
</dbReference>
<evidence type="ECO:0000313" key="2">
    <source>
        <dbReference type="Proteomes" id="UP001064048"/>
    </source>
</evidence>
<dbReference type="Proteomes" id="UP001064048">
    <property type="component" value="Chromosome 18"/>
</dbReference>
<comment type="caution">
    <text evidence="1">The sequence shown here is derived from an EMBL/GenBank/DDBJ whole genome shotgun (WGS) entry which is preliminary data.</text>
</comment>